<dbReference type="OrthoDB" id="8922241at2759"/>
<comment type="caution">
    <text evidence="2">The sequence shown here is derived from an EMBL/GenBank/DDBJ whole genome shotgun (WGS) entry which is preliminary data.</text>
</comment>
<feature type="compositionally biased region" description="Basic and acidic residues" evidence="1">
    <location>
        <begin position="38"/>
        <end position="48"/>
    </location>
</feature>
<protein>
    <submittedName>
        <fullName evidence="2">Uncharacterized protein</fullName>
    </submittedName>
</protein>
<evidence type="ECO:0000313" key="2">
    <source>
        <dbReference type="EMBL" id="GCC39614.1"/>
    </source>
</evidence>
<feature type="region of interest" description="Disordered" evidence="1">
    <location>
        <begin position="38"/>
        <end position="279"/>
    </location>
</feature>
<dbReference type="AlphaFoldDB" id="A0A401TAH5"/>
<feature type="compositionally biased region" description="Basic residues" evidence="1">
    <location>
        <begin position="104"/>
        <end position="127"/>
    </location>
</feature>
<keyword evidence="3" id="KW-1185">Reference proteome</keyword>
<evidence type="ECO:0000256" key="1">
    <source>
        <dbReference type="SAM" id="MobiDB-lite"/>
    </source>
</evidence>
<name>A0A401TAH5_CHIPU</name>
<sequence length="526" mass="56701">MTYVAKPACPGTANESRSAPLCCITVRIGEEAFVKRRISESDLIRDEGGASCTEGAEGEHQPRVRRRRRRRRRRRSDGYSLGQDSEDEDSDREDNLWRPYYSYKPKRRAPGSLHRPRRVGWHRRLRYRPPPPGTPPPACPPPPPSATEGTHHQCEVPGDGDLPAVPGIPREGLWPPSPRGPADTDGDPSPRANGRRTLAGRHLGNRLAKTDPSAPAGGGSRPLGEGEEGAGTSRPDLRTRLPTIGVDPDAAVSCPSPREVTVAQPAHGEGKRTAEPRGGESVMDARGRLLAPTCPAPADWEPLRDTGMASKNRLVQDGTGPAHRTLVPEDGESRALGTLDTGGPYPHPQMSPCHEGGGSSPGNSRPGAEALVPQEGSHHLHTLEPAECRRAGTGPEFPLQEYPIPLLTNGNCCPHSKIPCPERAKPAEGGLSKVTFYQDPYPLMYGHQLLTSTYPYPFTHVSPLPLALNMVIRDNKAQHLPLLQRMFVYPSPCLGDTTPLGTGESGGCDEAGGRELVTGQKDASLY</sequence>
<gene>
    <name evidence="2" type="ORF">chiPu_0023539</name>
</gene>
<organism evidence="2 3">
    <name type="scientific">Chiloscyllium punctatum</name>
    <name type="common">Brownbanded bambooshark</name>
    <name type="synonym">Hemiscyllium punctatum</name>
    <dbReference type="NCBI Taxonomy" id="137246"/>
    <lineage>
        <taxon>Eukaryota</taxon>
        <taxon>Metazoa</taxon>
        <taxon>Chordata</taxon>
        <taxon>Craniata</taxon>
        <taxon>Vertebrata</taxon>
        <taxon>Chondrichthyes</taxon>
        <taxon>Elasmobranchii</taxon>
        <taxon>Galeomorphii</taxon>
        <taxon>Galeoidea</taxon>
        <taxon>Orectolobiformes</taxon>
        <taxon>Hemiscylliidae</taxon>
        <taxon>Chiloscyllium</taxon>
    </lineage>
</organism>
<proteinExistence type="predicted"/>
<dbReference type="EMBL" id="BEZZ01022762">
    <property type="protein sequence ID" value="GCC39614.1"/>
    <property type="molecule type" value="Genomic_DNA"/>
</dbReference>
<evidence type="ECO:0000313" key="3">
    <source>
        <dbReference type="Proteomes" id="UP000287033"/>
    </source>
</evidence>
<dbReference type="OMA" id="CCITVRI"/>
<feature type="compositionally biased region" description="Pro residues" evidence="1">
    <location>
        <begin position="128"/>
        <end position="145"/>
    </location>
</feature>
<feature type="region of interest" description="Disordered" evidence="1">
    <location>
        <begin position="313"/>
        <end position="377"/>
    </location>
</feature>
<feature type="compositionally biased region" description="Basic residues" evidence="1">
    <location>
        <begin position="63"/>
        <end position="75"/>
    </location>
</feature>
<feature type="compositionally biased region" description="Basic and acidic residues" evidence="1">
    <location>
        <begin position="268"/>
        <end position="279"/>
    </location>
</feature>
<dbReference type="Proteomes" id="UP000287033">
    <property type="component" value="Unassembled WGS sequence"/>
</dbReference>
<accession>A0A401TAH5</accession>
<reference evidence="2 3" key="1">
    <citation type="journal article" date="2018" name="Nat. Ecol. Evol.">
        <title>Shark genomes provide insights into elasmobranch evolution and the origin of vertebrates.</title>
        <authorList>
            <person name="Hara Y"/>
            <person name="Yamaguchi K"/>
            <person name="Onimaru K"/>
            <person name="Kadota M"/>
            <person name="Koyanagi M"/>
            <person name="Keeley SD"/>
            <person name="Tatsumi K"/>
            <person name="Tanaka K"/>
            <person name="Motone F"/>
            <person name="Kageyama Y"/>
            <person name="Nozu R"/>
            <person name="Adachi N"/>
            <person name="Nishimura O"/>
            <person name="Nakagawa R"/>
            <person name="Tanegashima C"/>
            <person name="Kiyatake I"/>
            <person name="Matsumoto R"/>
            <person name="Murakumo K"/>
            <person name="Nishida K"/>
            <person name="Terakita A"/>
            <person name="Kuratani S"/>
            <person name="Sato K"/>
            <person name="Hyodo S Kuraku.S."/>
        </authorList>
    </citation>
    <scope>NUCLEOTIDE SEQUENCE [LARGE SCALE GENOMIC DNA]</scope>
</reference>